<evidence type="ECO:0000313" key="5">
    <source>
        <dbReference type="EMBL" id="KAG2497386.1"/>
    </source>
</evidence>
<feature type="region of interest" description="Disordered" evidence="3">
    <location>
        <begin position="74"/>
        <end position="102"/>
    </location>
</feature>
<dbReference type="GO" id="GO:0016567">
    <property type="term" value="P:protein ubiquitination"/>
    <property type="evidence" value="ECO:0007669"/>
    <property type="project" value="UniProtKB-UniPathway"/>
</dbReference>
<name>A0A835Y7B4_9CHLO</name>
<evidence type="ECO:0000256" key="2">
    <source>
        <dbReference type="ARBA" id="ARBA00022786"/>
    </source>
</evidence>
<feature type="domain" description="F-box" evidence="4">
    <location>
        <begin position="10"/>
        <end position="57"/>
    </location>
</feature>
<evidence type="ECO:0000313" key="6">
    <source>
        <dbReference type="Proteomes" id="UP000612055"/>
    </source>
</evidence>
<evidence type="ECO:0000259" key="4">
    <source>
        <dbReference type="PROSITE" id="PS50181"/>
    </source>
</evidence>
<protein>
    <recommendedName>
        <fullName evidence="4">F-box domain-containing protein</fullName>
    </recommendedName>
</protein>
<dbReference type="EMBL" id="JAEHOE010000014">
    <property type="protein sequence ID" value="KAG2497386.1"/>
    <property type="molecule type" value="Genomic_DNA"/>
</dbReference>
<reference evidence="5" key="1">
    <citation type="journal article" date="2020" name="bioRxiv">
        <title>Comparative genomics of Chlamydomonas.</title>
        <authorList>
            <person name="Craig R.J."/>
            <person name="Hasan A.R."/>
            <person name="Ness R.W."/>
            <person name="Keightley P.D."/>
        </authorList>
    </citation>
    <scope>NUCLEOTIDE SEQUENCE</scope>
    <source>
        <strain evidence="5">CCAP 11/70</strain>
    </source>
</reference>
<evidence type="ECO:0000256" key="3">
    <source>
        <dbReference type="SAM" id="MobiDB-lite"/>
    </source>
</evidence>
<feature type="region of interest" description="Disordered" evidence="3">
    <location>
        <begin position="341"/>
        <end position="366"/>
    </location>
</feature>
<feature type="compositionally biased region" description="Pro residues" evidence="3">
    <location>
        <begin position="187"/>
        <end position="199"/>
    </location>
</feature>
<dbReference type="InterPro" id="IPR036047">
    <property type="entry name" value="F-box-like_dom_sf"/>
</dbReference>
<comment type="caution">
    <text evidence="5">The sequence shown here is derived from an EMBL/GenBank/DDBJ whole genome shotgun (WGS) entry which is preliminary data.</text>
</comment>
<feature type="region of interest" description="Disordered" evidence="3">
    <location>
        <begin position="173"/>
        <end position="214"/>
    </location>
</feature>
<dbReference type="Pfam" id="PF12937">
    <property type="entry name" value="F-box-like"/>
    <property type="match status" value="1"/>
</dbReference>
<dbReference type="PROSITE" id="PS50181">
    <property type="entry name" value="FBOX"/>
    <property type="match status" value="1"/>
</dbReference>
<organism evidence="5 6">
    <name type="scientific">Edaphochlamys debaryana</name>
    <dbReference type="NCBI Taxonomy" id="47281"/>
    <lineage>
        <taxon>Eukaryota</taxon>
        <taxon>Viridiplantae</taxon>
        <taxon>Chlorophyta</taxon>
        <taxon>core chlorophytes</taxon>
        <taxon>Chlorophyceae</taxon>
        <taxon>CS clade</taxon>
        <taxon>Chlamydomonadales</taxon>
        <taxon>Chlamydomonadales incertae sedis</taxon>
        <taxon>Edaphochlamys</taxon>
    </lineage>
</organism>
<dbReference type="UniPathway" id="UPA00143"/>
<accession>A0A835Y7B4</accession>
<comment type="pathway">
    <text evidence="1">Protein modification; protein ubiquitination.</text>
</comment>
<dbReference type="SUPFAM" id="SSF81383">
    <property type="entry name" value="F-box domain"/>
    <property type="match status" value="1"/>
</dbReference>
<proteinExistence type="predicted"/>
<keyword evidence="2" id="KW-0833">Ubl conjugation pathway</keyword>
<evidence type="ECO:0000256" key="1">
    <source>
        <dbReference type="ARBA" id="ARBA00004906"/>
    </source>
</evidence>
<dbReference type="Gene3D" id="1.20.1280.50">
    <property type="match status" value="1"/>
</dbReference>
<gene>
    <name evidence="5" type="ORF">HYH03_004543</name>
</gene>
<feature type="region of interest" description="Disordered" evidence="3">
    <location>
        <begin position="591"/>
        <end position="610"/>
    </location>
</feature>
<dbReference type="Pfam" id="PF12014">
    <property type="entry name" value="Cyclin_D1_bind"/>
    <property type="match status" value="1"/>
</dbReference>
<dbReference type="InterPro" id="IPR045048">
    <property type="entry name" value="FBXO31/39"/>
</dbReference>
<dbReference type="InterPro" id="IPR001810">
    <property type="entry name" value="F-box_dom"/>
</dbReference>
<dbReference type="PANTHER" id="PTHR10706:SF130">
    <property type="entry name" value="F-BOX ONLY PROTEIN 31"/>
    <property type="match status" value="1"/>
</dbReference>
<feature type="compositionally biased region" description="Low complexity" evidence="3">
    <location>
        <begin position="200"/>
        <end position="210"/>
    </location>
</feature>
<dbReference type="AlphaFoldDB" id="A0A835Y7B4"/>
<dbReference type="OrthoDB" id="722566at2759"/>
<keyword evidence="6" id="KW-1185">Reference proteome</keyword>
<feature type="compositionally biased region" description="Low complexity" evidence="3">
    <location>
        <begin position="74"/>
        <end position="88"/>
    </location>
</feature>
<sequence length="688" mass="67976">MADPDVPEPPTTLLSLSSDALAHILLRLPYQQIVAVGLTCKRLNAEVADDGRIWRKMCAVTWGPVTDPEGWLARAGAGAGAGSSAPPALGAPPPEEEADEDEWAAPTTYRGVFALLRRLQPLVGLWRGVTDSPAGLLFRVSWAPPPAPGSGSGSGLEPYGSAAVSRASSGALSAASGAAGGGGPVGAVPPPPPPPPIPIPAAGSRRVSAADGGGGGGGLAGGGCGCLEVVALRGGRGERDVVSELRARVGPAGTLGLGLHAVDENLVLLRDRPWKRLSRHPSGGAGGGPAHGASAAALAAAAVATGAHALEPSGVLPIGASPPKSFAHEVLRFMQGSVAAARSGGGRKNRARGGPGGASGSLTANRQPQVLEHLKRLKAAAPSRQRPLAGLWSGIYGPHGLEIISLAYEGSGGSGGRGGGARLVATKLTGDPNVPAGQPSFVAEAEPLPRPWPQEEVERVTSRPLYTMNSAAALAAAVAAAAAADAAATAAAEAAAAAGLPPPPPPPGVQVLPVWAMPAVAAAIEEAGEAGAGGGAGQAIIQARLAALTVAAAEAPPVDLWDLLAPPPPPPAAAALPRTASLPGGAATAAAAAAAEPGPPGEGPAAGGRREPARVVAIFKGQGRVAGNGFSNPSWVDGRLWVYDNGGIGFMWCDPFDFLVDLERLGPELLGQRPPRQAAAAVGAAAAL</sequence>
<dbReference type="Proteomes" id="UP000612055">
    <property type="component" value="Unassembled WGS sequence"/>
</dbReference>
<dbReference type="PANTHER" id="PTHR10706">
    <property type="entry name" value="F-BOX FAMILY PROTEIN"/>
    <property type="match status" value="1"/>
</dbReference>